<organism evidence="1 2">
    <name type="scientific">Porites lobata</name>
    <dbReference type="NCBI Taxonomy" id="104759"/>
    <lineage>
        <taxon>Eukaryota</taxon>
        <taxon>Metazoa</taxon>
        <taxon>Cnidaria</taxon>
        <taxon>Anthozoa</taxon>
        <taxon>Hexacorallia</taxon>
        <taxon>Scleractinia</taxon>
        <taxon>Fungiina</taxon>
        <taxon>Poritidae</taxon>
        <taxon>Porites</taxon>
    </lineage>
</organism>
<evidence type="ECO:0000313" key="2">
    <source>
        <dbReference type="Proteomes" id="UP001159405"/>
    </source>
</evidence>
<comment type="caution">
    <text evidence="1">The sequence shown here is derived from an EMBL/GenBank/DDBJ whole genome shotgun (WGS) entry which is preliminary data.</text>
</comment>
<keyword evidence="2" id="KW-1185">Reference proteome</keyword>
<protein>
    <submittedName>
        <fullName evidence="1">Uncharacterized protein</fullName>
    </submittedName>
</protein>
<name>A0ABN8PA89_9CNID</name>
<sequence>MSDNIPLPRQRQCTDLGCEDEKYILDIFSYVQPETRGRCESRKQLFVFITRDVENNRLSKFLQEEQIRLGMTKVYSDRFCWKKSKNDETLIVQMKMEDFSSASEPIERCKIDEMRIPEKVTFTLPSCDASVMRLTTKLLKQSDDVEVLLETEQLRASLPLIPHWETKSGVEHDHWVGEPTETQ</sequence>
<evidence type="ECO:0000313" key="1">
    <source>
        <dbReference type="EMBL" id="CAH3135520.1"/>
    </source>
</evidence>
<proteinExistence type="predicted"/>
<reference evidence="1 2" key="1">
    <citation type="submission" date="2022-05" db="EMBL/GenBank/DDBJ databases">
        <authorList>
            <consortium name="Genoscope - CEA"/>
            <person name="William W."/>
        </authorList>
    </citation>
    <scope>NUCLEOTIDE SEQUENCE [LARGE SCALE GENOMIC DNA]</scope>
</reference>
<accession>A0ABN8PA89</accession>
<dbReference type="EMBL" id="CALNXK010000056">
    <property type="protein sequence ID" value="CAH3135520.1"/>
    <property type="molecule type" value="Genomic_DNA"/>
</dbReference>
<gene>
    <name evidence="1" type="ORF">PLOB_00037944</name>
</gene>
<dbReference type="Proteomes" id="UP001159405">
    <property type="component" value="Unassembled WGS sequence"/>
</dbReference>